<evidence type="ECO:0000313" key="2">
    <source>
        <dbReference type="Proteomes" id="UP000807159"/>
    </source>
</evidence>
<gene>
    <name evidence="1" type="ORF">H0E87_012922</name>
</gene>
<organism evidence="1 2">
    <name type="scientific">Populus deltoides</name>
    <name type="common">Eastern poplar</name>
    <name type="synonym">Eastern cottonwood</name>
    <dbReference type="NCBI Taxonomy" id="3696"/>
    <lineage>
        <taxon>Eukaryota</taxon>
        <taxon>Viridiplantae</taxon>
        <taxon>Streptophyta</taxon>
        <taxon>Embryophyta</taxon>
        <taxon>Tracheophyta</taxon>
        <taxon>Spermatophyta</taxon>
        <taxon>Magnoliopsida</taxon>
        <taxon>eudicotyledons</taxon>
        <taxon>Gunneridae</taxon>
        <taxon>Pentapetalae</taxon>
        <taxon>rosids</taxon>
        <taxon>fabids</taxon>
        <taxon>Malpighiales</taxon>
        <taxon>Salicaceae</taxon>
        <taxon>Saliceae</taxon>
        <taxon>Populus</taxon>
    </lineage>
</organism>
<proteinExistence type="predicted"/>
<dbReference type="AlphaFoldDB" id="A0A8T2YLM7"/>
<accession>A0A8T2YLM7</accession>
<keyword evidence="2" id="KW-1185">Reference proteome</keyword>
<dbReference type="EMBL" id="JACEGQ020000006">
    <property type="protein sequence ID" value="KAH8505902.1"/>
    <property type="molecule type" value="Genomic_DNA"/>
</dbReference>
<comment type="caution">
    <text evidence="1">The sequence shown here is derived from an EMBL/GenBank/DDBJ whole genome shotgun (WGS) entry which is preliminary data.</text>
</comment>
<evidence type="ECO:0000313" key="1">
    <source>
        <dbReference type="EMBL" id="KAH8505902.1"/>
    </source>
</evidence>
<reference evidence="1" key="1">
    <citation type="journal article" date="2021" name="J. Hered.">
        <title>Genome Assembly of Salicaceae Populus deltoides (Eastern Cottonwood) I-69 Based on Nanopore Sequencing and Hi-C Technologies.</title>
        <authorList>
            <person name="Bai S."/>
            <person name="Wu H."/>
            <person name="Zhang J."/>
            <person name="Pan Z."/>
            <person name="Zhao W."/>
            <person name="Li Z."/>
            <person name="Tong C."/>
        </authorList>
    </citation>
    <scope>NUCLEOTIDE SEQUENCE</scope>
    <source>
        <tissue evidence="1">Leaf</tissue>
    </source>
</reference>
<dbReference type="Proteomes" id="UP000807159">
    <property type="component" value="Chromosome 6"/>
</dbReference>
<sequence length="274" mass="31014">MSCRKKIASAIESHESKEWLNYSLIGDVVEGANFAILSKNLDNNGLPIVRLGFVRASKEEIMFHENDVDHVVSMSRKICRDLPSLKDIQHTIQPVQYLKDDSVHQYHGSKSTRNIDFSNVSNVSMRKKKQRGYNMKIKQRKVILLNLKGSLKVFEDDISISIDSEIVGSGHVDVKTKDYSYKDPTVASHVNAKGAIILWWGYTKGTILGHGVMRGSEMGEDDITFFLIVFYSKALPWNISSVEWHVINFEGISGGLLVMWNDETFELPNVEFSS</sequence>
<protein>
    <submittedName>
        <fullName evidence="1">Uncharacterized protein</fullName>
    </submittedName>
</protein>
<name>A0A8T2YLM7_POPDE</name>